<dbReference type="PANTHER" id="PTHR32204">
    <property type="entry name" value="ATPASE RAVA"/>
    <property type="match status" value="1"/>
</dbReference>
<evidence type="ECO:0000313" key="2">
    <source>
        <dbReference type="EnsemblMetazoa" id="BGLB029396-PA"/>
    </source>
</evidence>
<dbReference type="AlphaFoldDB" id="A0A2C9LBR5"/>
<evidence type="ECO:0000259" key="1">
    <source>
        <dbReference type="Pfam" id="PF20030"/>
    </source>
</evidence>
<dbReference type="SUPFAM" id="SSF52540">
    <property type="entry name" value="P-loop containing nucleoside triphosphate hydrolases"/>
    <property type="match status" value="1"/>
</dbReference>
<protein>
    <recommendedName>
        <fullName evidence="1">MoxR domain-containing protein</fullName>
    </recommendedName>
</protein>
<dbReference type="STRING" id="6526.A0A2C9LBR5"/>
<dbReference type="Pfam" id="PF20030">
    <property type="entry name" value="bpMoxR"/>
    <property type="match status" value="1"/>
</dbReference>
<dbReference type="CDD" id="cd00009">
    <property type="entry name" value="AAA"/>
    <property type="match status" value="1"/>
</dbReference>
<reference evidence="2" key="1">
    <citation type="submission" date="2020-05" db="UniProtKB">
        <authorList>
            <consortium name="EnsemblMetazoa"/>
        </authorList>
    </citation>
    <scope>IDENTIFICATION</scope>
    <source>
        <strain evidence="2">BB02</strain>
    </source>
</reference>
<proteinExistence type="predicted"/>
<name>A0A2C9LBR5_BIOGL</name>
<dbReference type="PANTHER" id="PTHR32204:SF0">
    <property type="entry name" value="ATPASE RAVA"/>
    <property type="match status" value="1"/>
</dbReference>
<gene>
    <name evidence="2" type="primary">106076821</name>
</gene>
<dbReference type="EnsemblMetazoa" id="BGLB029396-RA">
    <property type="protein sequence ID" value="BGLB029396-PA"/>
    <property type="gene ID" value="BGLB029396"/>
</dbReference>
<dbReference type="Gene3D" id="3.40.50.300">
    <property type="entry name" value="P-loop containing nucleotide triphosphate hydrolases"/>
    <property type="match status" value="1"/>
</dbReference>
<dbReference type="VEuPathDB" id="VectorBase:BGLB029396"/>
<feature type="domain" description="MoxR" evidence="1">
    <location>
        <begin position="13"/>
        <end position="185"/>
    </location>
</feature>
<organism evidence="2 3">
    <name type="scientific">Biomphalaria glabrata</name>
    <name type="common">Bloodfluke planorb</name>
    <name type="synonym">Freshwater snail</name>
    <dbReference type="NCBI Taxonomy" id="6526"/>
    <lineage>
        <taxon>Eukaryota</taxon>
        <taxon>Metazoa</taxon>
        <taxon>Spiralia</taxon>
        <taxon>Lophotrochozoa</taxon>
        <taxon>Mollusca</taxon>
        <taxon>Gastropoda</taxon>
        <taxon>Heterobranchia</taxon>
        <taxon>Euthyneura</taxon>
        <taxon>Panpulmonata</taxon>
        <taxon>Hygrophila</taxon>
        <taxon>Lymnaeoidea</taxon>
        <taxon>Planorbidae</taxon>
        <taxon>Biomphalaria</taxon>
    </lineage>
</organism>
<dbReference type="Proteomes" id="UP000076420">
    <property type="component" value="Unassembled WGS sequence"/>
</dbReference>
<dbReference type="InterPro" id="IPR050513">
    <property type="entry name" value="RavA_ATPases"/>
</dbReference>
<sequence>MRQPPAVIQALRNLDQTFKALEKVVVGRRVLLRQIMLALITRNHVLLEGPPGVAESFMARAVFNAIEGASSFRVQCTKKMTEDYLVGPLDMHLFREQGEYVHRVEGYLPTAHYAFLDEFMDLSTGALRSLLEVLNERTFSRGPQFVRCPLGTAICASNFAGENDEGAEAVIDRFMFKAKVAPLTRLQDRRLMFKTPPKVPTLAHADIMRIADAVQRVLVPEFVLDTYLQVCGALKLTDRTVRHCVDVLKASAVCRGSTIAALEDIPTLESCFVKTGDAQSEQAFGAAMAKYKAALATRQVLTNAAILSQRVSQLATLLDGAADYAAAGPIAHEIREAQAALNSVRCPENAAVVQSSLQRCESLLNKADTIYFKENKK</sequence>
<dbReference type="InterPro" id="IPR027417">
    <property type="entry name" value="P-loop_NTPase"/>
</dbReference>
<evidence type="ECO:0000313" key="3">
    <source>
        <dbReference type="Proteomes" id="UP000076420"/>
    </source>
</evidence>
<accession>A0A2C9LBR5</accession>
<dbReference type="KEGG" id="bgt:106076821"/>
<dbReference type="InterPro" id="IPR045427">
    <property type="entry name" value="MoxR"/>
</dbReference>